<dbReference type="Gene3D" id="1.20.120.1490">
    <property type="match status" value="1"/>
</dbReference>
<keyword evidence="3" id="KW-1185">Reference proteome</keyword>
<dbReference type="KEGG" id="hdh:G5B40_10880"/>
<accession>A0A7L5C222</accession>
<evidence type="ECO:0000313" key="3">
    <source>
        <dbReference type="Proteomes" id="UP000503336"/>
    </source>
</evidence>
<keyword evidence="1" id="KW-0812">Transmembrane</keyword>
<evidence type="ECO:0000256" key="1">
    <source>
        <dbReference type="SAM" id="Phobius"/>
    </source>
</evidence>
<proteinExistence type="predicted"/>
<reference evidence="2 3" key="1">
    <citation type="submission" date="2020-02" db="EMBL/GenBank/DDBJ databases">
        <title>complete genome sequence of Rhodobacteraceae bacterium.</title>
        <authorList>
            <person name="Park J."/>
            <person name="Kim Y.-S."/>
            <person name="Kim K.-H."/>
        </authorList>
    </citation>
    <scope>NUCLEOTIDE SEQUENCE [LARGE SCALE GENOMIC DNA]</scope>
    <source>
        <strain evidence="2 3">RR4-56</strain>
    </source>
</reference>
<feature type="transmembrane region" description="Helical" evidence="1">
    <location>
        <begin position="20"/>
        <end position="43"/>
    </location>
</feature>
<dbReference type="EMBL" id="CP049056">
    <property type="protein sequence ID" value="QIE55909.1"/>
    <property type="molecule type" value="Genomic_DNA"/>
</dbReference>
<dbReference type="RefSeq" id="WP_165098428.1">
    <property type="nucleotide sequence ID" value="NZ_CP049056.1"/>
</dbReference>
<keyword evidence="1" id="KW-0472">Membrane</keyword>
<dbReference type="AlphaFoldDB" id="A0A7L5C222"/>
<gene>
    <name evidence="2" type="ORF">G5B40_10880</name>
</gene>
<dbReference type="Proteomes" id="UP000503336">
    <property type="component" value="Chromosome"/>
</dbReference>
<organism evidence="2 3">
    <name type="scientific">Pikeienuella piscinae</name>
    <dbReference type="NCBI Taxonomy" id="2748098"/>
    <lineage>
        <taxon>Bacteria</taxon>
        <taxon>Pseudomonadati</taxon>
        <taxon>Pseudomonadota</taxon>
        <taxon>Alphaproteobacteria</taxon>
        <taxon>Rhodobacterales</taxon>
        <taxon>Paracoccaceae</taxon>
        <taxon>Pikeienuella</taxon>
    </lineage>
</organism>
<evidence type="ECO:0000313" key="2">
    <source>
        <dbReference type="EMBL" id="QIE55909.1"/>
    </source>
</evidence>
<protein>
    <submittedName>
        <fullName evidence="2">Periplasmic heavy metal sensor</fullName>
    </submittedName>
</protein>
<dbReference type="Pfam" id="PF13801">
    <property type="entry name" value="Metal_resist"/>
    <property type="match status" value="1"/>
</dbReference>
<keyword evidence="1" id="KW-1133">Transmembrane helix</keyword>
<sequence>MNDNGDNGNARVFGLTPRAARWGLGLSLAANFLVLGLIGGMALKMGDDGRKGPRFHFSEQVVNAAGPERRDAVRALVQQPRDREEQRAAKRARWERMVDLIAKSPFDAGALSAAFDDSDKRRAAYLEERNAAMVKALALLTDDERAALASELRFHLERRAARD</sequence>
<dbReference type="InterPro" id="IPR025961">
    <property type="entry name" value="Metal_resist"/>
</dbReference>
<name>A0A7L5C222_9RHOB</name>